<feature type="signal peptide" evidence="1">
    <location>
        <begin position="1"/>
        <end position="23"/>
    </location>
</feature>
<evidence type="ECO:0000259" key="3">
    <source>
        <dbReference type="Pfam" id="PF16548"/>
    </source>
</evidence>
<keyword evidence="4" id="KW-0282">Flagellum</keyword>
<feature type="domain" description="Flagellar assembly protein T N-terminal" evidence="3">
    <location>
        <begin position="27"/>
        <end position="109"/>
    </location>
</feature>
<dbReference type="InterPro" id="IPR038180">
    <property type="entry name" value="FlgT_N_sf"/>
</dbReference>
<evidence type="ECO:0000259" key="2">
    <source>
        <dbReference type="Pfam" id="PF16539"/>
    </source>
</evidence>
<dbReference type="EMBL" id="CP059733">
    <property type="protein sequence ID" value="WDE05461.1"/>
    <property type="molecule type" value="Genomic_DNA"/>
</dbReference>
<gene>
    <name evidence="4" type="ORF">SG34_000475</name>
</gene>
<dbReference type="KEGG" id="tvd:SG34_000475"/>
<evidence type="ECO:0000313" key="4">
    <source>
        <dbReference type="EMBL" id="WDE05461.1"/>
    </source>
</evidence>
<evidence type="ECO:0000256" key="1">
    <source>
        <dbReference type="SAM" id="SignalP"/>
    </source>
</evidence>
<keyword evidence="4" id="KW-0969">Cilium</keyword>
<dbReference type="Gene3D" id="3.30.1660.40">
    <property type="entry name" value="FlgT, N-terminal domain"/>
    <property type="match status" value="1"/>
</dbReference>
<sequence>MLPAVIRCFLTCVVLCCACAANSQWYQGSAQVAVKGFDFDEIRGSAIKRAITNAAFQASSYIDAEEIVLDGLLQSSKSAIRSEGRLRRVEILSETVRDDILTVEVRVDFEPLMDCRSDDYRKSLVIAQMPLLNAVQGANGGLFNIGSHVSKRFEQQLLAQQDVAVGQLLNQAFLPHNSMQQIDYRDAAETARYLAGEYASQFILFGFIRDISLFEQVKDQLLFDDVKLRRNFTMQIYLFDGIRGSILMQKEYHGESDWLFAAHETVDTYNSLFWRSDYGRMMLNTINGAVTDINDVLRCQQTLAQVISKGEHELVINMGNRHGLKVRDEFRLMKYRLLSGVNGQSLPLLSANEQRFFMVSRVDSRSAVLTSASASLLENSHLFDFVSPKPQ</sequence>
<dbReference type="Gene3D" id="3.40.50.10610">
    <property type="entry name" value="ABC-type transport auxiliary lipoprotein component"/>
    <property type="match status" value="1"/>
</dbReference>
<dbReference type="AlphaFoldDB" id="A0AAF0C9H0"/>
<dbReference type="InterPro" id="IPR032370">
    <property type="entry name" value="FlgT_N"/>
</dbReference>
<proteinExistence type="predicted"/>
<organism evidence="4 5">
    <name type="scientific">Thalassomonas viridans</name>
    <dbReference type="NCBI Taxonomy" id="137584"/>
    <lineage>
        <taxon>Bacteria</taxon>
        <taxon>Pseudomonadati</taxon>
        <taxon>Pseudomonadota</taxon>
        <taxon>Gammaproteobacteria</taxon>
        <taxon>Alteromonadales</taxon>
        <taxon>Colwelliaceae</taxon>
        <taxon>Thalassomonas</taxon>
    </lineage>
</organism>
<reference evidence="4 5" key="1">
    <citation type="journal article" date="2015" name="Genome Announc.">
        <title>Draft Genome Sequences of Marine Isolates of Thalassomonas viridans and Thalassomonas actiniarum.</title>
        <authorList>
            <person name="Olonade I."/>
            <person name="van Zyl L.J."/>
            <person name="Trindade M."/>
        </authorList>
    </citation>
    <scope>NUCLEOTIDE SEQUENCE [LARGE SCALE GENOMIC DNA]</scope>
    <source>
        <strain evidence="4 5">XOM25</strain>
    </source>
</reference>
<protein>
    <submittedName>
        <fullName evidence="4">Flagellar assembly protein T N-terminal domain-containing protein</fullName>
    </submittedName>
</protein>
<dbReference type="Pfam" id="PF16548">
    <property type="entry name" value="FlgT_N"/>
    <property type="match status" value="1"/>
</dbReference>
<keyword evidence="5" id="KW-1185">Reference proteome</keyword>
<dbReference type="InterPro" id="IPR038165">
    <property type="entry name" value="FlgT_C_sf"/>
</dbReference>
<dbReference type="Gene3D" id="2.40.10.410">
    <property type="entry name" value="FlgT, C-terminal domain"/>
    <property type="match status" value="1"/>
</dbReference>
<name>A0AAF0C9H0_9GAMM</name>
<dbReference type="Proteomes" id="UP000032352">
    <property type="component" value="Chromosome"/>
</dbReference>
<dbReference type="InterPro" id="IPR032386">
    <property type="entry name" value="FlgT_M"/>
</dbReference>
<reference evidence="4 5" key="2">
    <citation type="journal article" date="2022" name="Mar. Drugs">
        <title>Bioassay-Guided Fractionation Leads to the Detection of Cholic Acid Generated by the Rare Thalassomonas sp.</title>
        <authorList>
            <person name="Pheiffer F."/>
            <person name="Schneider Y.K."/>
            <person name="Hansen E.H."/>
            <person name="Andersen J.H."/>
            <person name="Isaksson J."/>
            <person name="Busche T."/>
            <person name="R C."/>
            <person name="Kalinowski J."/>
            <person name="Zyl L.V."/>
            <person name="Trindade M."/>
        </authorList>
    </citation>
    <scope>NUCLEOTIDE SEQUENCE [LARGE SCALE GENOMIC DNA]</scope>
    <source>
        <strain evidence="4 5">XOM25</strain>
    </source>
</reference>
<dbReference type="Pfam" id="PF16539">
    <property type="entry name" value="FlgT_M"/>
    <property type="match status" value="1"/>
</dbReference>
<accession>A0AAF0C9H0</accession>
<feature type="chain" id="PRO_5042237864" evidence="1">
    <location>
        <begin position="24"/>
        <end position="391"/>
    </location>
</feature>
<evidence type="ECO:0000313" key="5">
    <source>
        <dbReference type="Proteomes" id="UP000032352"/>
    </source>
</evidence>
<keyword evidence="1" id="KW-0732">Signal</keyword>
<keyword evidence="4" id="KW-0966">Cell projection</keyword>
<feature type="domain" description="Flagellar assembly protein T middle" evidence="2">
    <location>
        <begin position="114"/>
        <end position="268"/>
    </location>
</feature>
<dbReference type="RefSeq" id="WP_053046625.1">
    <property type="nucleotide sequence ID" value="NZ_CP059733.1"/>
</dbReference>